<dbReference type="KEGG" id="fal:FRAAL4649"/>
<dbReference type="GO" id="GO:0044550">
    <property type="term" value="P:secondary metabolite biosynthetic process"/>
    <property type="evidence" value="ECO:0007669"/>
    <property type="project" value="TreeGrafter"/>
</dbReference>
<accession>Q0RGU5</accession>
<evidence type="ECO:0000256" key="2">
    <source>
        <dbReference type="ARBA" id="ARBA00023315"/>
    </source>
</evidence>
<dbReference type="GO" id="GO:0006633">
    <property type="term" value="P:fatty acid biosynthetic process"/>
    <property type="evidence" value="ECO:0007669"/>
    <property type="project" value="InterPro"/>
</dbReference>
<feature type="domain" description="Beta-ketoacyl-[acyl-carrier-protein] synthase III C-terminal" evidence="3">
    <location>
        <begin position="246"/>
        <end position="337"/>
    </location>
</feature>
<dbReference type="eggNOG" id="COG0332">
    <property type="taxonomic scope" value="Bacteria"/>
</dbReference>
<dbReference type="Pfam" id="PF08541">
    <property type="entry name" value="ACP_syn_III_C"/>
    <property type="match status" value="1"/>
</dbReference>
<name>Q0RGU5_FRAAA</name>
<dbReference type="Gene3D" id="3.40.47.10">
    <property type="match status" value="2"/>
</dbReference>
<dbReference type="CDD" id="cd00827">
    <property type="entry name" value="init_cond_enzymes"/>
    <property type="match status" value="1"/>
</dbReference>
<protein>
    <submittedName>
        <fullName evidence="5">3-oxoacyl-[acyl-carrier-protein] synthase</fullName>
        <ecNumber evidence="5">2.3.1.41</ecNumber>
    </submittedName>
</protein>
<dbReference type="RefSeq" id="WP_011605765.1">
    <property type="nucleotide sequence ID" value="NC_008278.1"/>
</dbReference>
<evidence type="ECO:0000259" key="4">
    <source>
        <dbReference type="Pfam" id="PF08545"/>
    </source>
</evidence>
<sequence>MRTEGLYLAGIGSIVPERVSTDHAVAQGWYEEATRRRSGIVSVAVGGSVPAPDMAVAAARTAVRRSGLDEDDFGILLHSYTHHQGPEGWSPSHYILRKTLDRPVPAVEIRQACLGMLAAIEAGANRLVANSSHPAALVTAADNFSTPLVDRWRSSSAFVLADSASSVVLSRIDGFARLLAIRSMSESRMEALDRGDEPLFPPGITTGRPLDFESRRDFMRQQWAQGIAPPIGHFGDAVAAVTELTLKEAGLTLDEITRVAHPGFNRDGLETLFLEPLGVDLDRGVWEYIRQVGHASVTEVLLGLEHLWTTGQVVPGDRVLLVSAGAGACAGCAVVEILTPCEPIVEG</sequence>
<evidence type="ECO:0000313" key="5">
    <source>
        <dbReference type="EMBL" id="CAJ63291.1"/>
    </source>
</evidence>
<keyword evidence="6" id="KW-1185">Reference proteome</keyword>
<gene>
    <name evidence="5" type="ordered locus">FRAAL4649</name>
</gene>
<proteinExistence type="predicted"/>
<dbReference type="AlphaFoldDB" id="Q0RGU5"/>
<evidence type="ECO:0000313" key="6">
    <source>
        <dbReference type="Proteomes" id="UP000000657"/>
    </source>
</evidence>
<evidence type="ECO:0000259" key="3">
    <source>
        <dbReference type="Pfam" id="PF08541"/>
    </source>
</evidence>
<organism evidence="5 6">
    <name type="scientific">Frankia alni (strain DSM 45986 / CECT 9034 / ACN14a)</name>
    <dbReference type="NCBI Taxonomy" id="326424"/>
    <lineage>
        <taxon>Bacteria</taxon>
        <taxon>Bacillati</taxon>
        <taxon>Actinomycetota</taxon>
        <taxon>Actinomycetes</taxon>
        <taxon>Frankiales</taxon>
        <taxon>Frankiaceae</taxon>
        <taxon>Frankia</taxon>
    </lineage>
</organism>
<dbReference type="OrthoDB" id="7055207at2"/>
<dbReference type="EC" id="2.3.1.41" evidence="5"/>
<dbReference type="InterPro" id="IPR013751">
    <property type="entry name" value="ACP_syn_III_N"/>
</dbReference>
<dbReference type="EMBL" id="CT573213">
    <property type="protein sequence ID" value="CAJ63291.1"/>
    <property type="molecule type" value="Genomic_DNA"/>
</dbReference>
<dbReference type="InterPro" id="IPR013747">
    <property type="entry name" value="ACP_syn_III_C"/>
</dbReference>
<dbReference type="STRING" id="326424.FRAAL4649"/>
<feature type="domain" description="Beta-ketoacyl-[acyl-carrier-protein] synthase III N-terminal" evidence="4">
    <location>
        <begin position="108"/>
        <end position="180"/>
    </location>
</feature>
<keyword evidence="1 5" id="KW-0808">Transferase</keyword>
<dbReference type="InterPro" id="IPR016039">
    <property type="entry name" value="Thiolase-like"/>
</dbReference>
<dbReference type="PANTHER" id="PTHR34069:SF2">
    <property type="entry name" value="BETA-KETOACYL-[ACYL-CARRIER-PROTEIN] SYNTHASE III"/>
    <property type="match status" value="1"/>
</dbReference>
<evidence type="ECO:0000256" key="1">
    <source>
        <dbReference type="ARBA" id="ARBA00022679"/>
    </source>
</evidence>
<keyword evidence="2 5" id="KW-0012">Acyltransferase</keyword>
<dbReference type="Pfam" id="PF08545">
    <property type="entry name" value="ACP_syn_III"/>
    <property type="match status" value="1"/>
</dbReference>
<dbReference type="GO" id="GO:0004315">
    <property type="term" value="F:3-oxoacyl-[acyl-carrier-protein] synthase activity"/>
    <property type="evidence" value="ECO:0007669"/>
    <property type="project" value="UniProtKB-EC"/>
</dbReference>
<dbReference type="Proteomes" id="UP000000657">
    <property type="component" value="Chromosome"/>
</dbReference>
<reference evidence="5 6" key="1">
    <citation type="journal article" date="2007" name="Genome Res.">
        <title>Genome characteristics of facultatively symbiotic Frankia sp. strains reflect host range and host plant biogeography.</title>
        <authorList>
            <person name="Normand P."/>
            <person name="Lapierre P."/>
            <person name="Tisa L.S."/>
            <person name="Gogarten J.P."/>
            <person name="Alloisio N."/>
            <person name="Bagnarol E."/>
            <person name="Bassi C.A."/>
            <person name="Berry A.M."/>
            <person name="Bickhart D.M."/>
            <person name="Choisne N."/>
            <person name="Couloux A."/>
            <person name="Cournoyer B."/>
            <person name="Cruveiller S."/>
            <person name="Daubin V."/>
            <person name="Demange N."/>
            <person name="Francino M.P."/>
            <person name="Goltsman E."/>
            <person name="Huang Y."/>
            <person name="Kopp O.R."/>
            <person name="Labarre L."/>
            <person name="Lapidus A."/>
            <person name="Lavire C."/>
            <person name="Marechal J."/>
            <person name="Martinez M."/>
            <person name="Mastronunzio J.E."/>
            <person name="Mullin B.C."/>
            <person name="Niemann J."/>
            <person name="Pujic P."/>
            <person name="Rawnsley T."/>
            <person name="Rouy Z."/>
            <person name="Schenowitz C."/>
            <person name="Sellstedt A."/>
            <person name="Tavares F."/>
            <person name="Tomkins J.P."/>
            <person name="Vallenet D."/>
            <person name="Valverde C."/>
            <person name="Wall L.G."/>
            <person name="Wang Y."/>
            <person name="Medigue C."/>
            <person name="Benson D.R."/>
        </authorList>
    </citation>
    <scope>NUCLEOTIDE SEQUENCE [LARGE SCALE GENOMIC DNA]</scope>
    <source>
        <strain evidence="6">DSM 45986 / CECT 9034 / ACN14a</strain>
    </source>
</reference>
<dbReference type="PANTHER" id="PTHR34069">
    <property type="entry name" value="3-OXOACYL-[ACYL-CARRIER-PROTEIN] SYNTHASE 3"/>
    <property type="match status" value="1"/>
</dbReference>
<dbReference type="SUPFAM" id="SSF53901">
    <property type="entry name" value="Thiolase-like"/>
    <property type="match status" value="1"/>
</dbReference>
<dbReference type="HOGENOM" id="CLU_039592_2_0_11"/>